<evidence type="ECO:0000313" key="3">
    <source>
        <dbReference type="Proteomes" id="UP001501676"/>
    </source>
</evidence>
<sequence length="124" mass="13436">MDLRAVFTIHELPGEYRVGPFGLTGVLLPHYVPNVGVRLSAGQTVLAYTGDTGPDPLLAELGRDADLYIREATDRPGRNGESARNLLTSAEAGRWATRAGARRLLLTHFWPGNDRDAARSGLDP</sequence>
<accession>A0ABP6T450</accession>
<dbReference type="EMBL" id="BAAAYN010000039">
    <property type="protein sequence ID" value="GAA3392741.1"/>
    <property type="molecule type" value="Genomic_DNA"/>
</dbReference>
<organism evidence="2 3">
    <name type="scientific">Cryptosporangium minutisporangium</name>
    <dbReference type="NCBI Taxonomy" id="113569"/>
    <lineage>
        <taxon>Bacteria</taxon>
        <taxon>Bacillati</taxon>
        <taxon>Actinomycetota</taxon>
        <taxon>Actinomycetes</taxon>
        <taxon>Cryptosporangiales</taxon>
        <taxon>Cryptosporangiaceae</taxon>
        <taxon>Cryptosporangium</taxon>
    </lineage>
</organism>
<gene>
    <name evidence="2" type="ORF">GCM10020369_55550</name>
</gene>
<dbReference type="SUPFAM" id="SSF56281">
    <property type="entry name" value="Metallo-hydrolase/oxidoreductase"/>
    <property type="match status" value="1"/>
</dbReference>
<dbReference type="Pfam" id="PF12706">
    <property type="entry name" value="Lactamase_B_2"/>
    <property type="match status" value="1"/>
</dbReference>
<proteinExistence type="predicted"/>
<name>A0ABP6T450_9ACTN</name>
<evidence type="ECO:0000259" key="1">
    <source>
        <dbReference type="Pfam" id="PF12706"/>
    </source>
</evidence>
<dbReference type="Gene3D" id="3.60.15.10">
    <property type="entry name" value="Ribonuclease Z/Hydroxyacylglutathione hydrolase-like"/>
    <property type="match status" value="1"/>
</dbReference>
<comment type="caution">
    <text evidence="2">The sequence shown here is derived from an EMBL/GenBank/DDBJ whole genome shotgun (WGS) entry which is preliminary data.</text>
</comment>
<evidence type="ECO:0000313" key="2">
    <source>
        <dbReference type="EMBL" id="GAA3392741.1"/>
    </source>
</evidence>
<dbReference type="InterPro" id="IPR036866">
    <property type="entry name" value="RibonucZ/Hydroxyglut_hydro"/>
</dbReference>
<dbReference type="InterPro" id="IPR001279">
    <property type="entry name" value="Metallo-B-lactamas"/>
</dbReference>
<keyword evidence="3" id="KW-1185">Reference proteome</keyword>
<dbReference type="Proteomes" id="UP001501676">
    <property type="component" value="Unassembled WGS sequence"/>
</dbReference>
<reference evidence="3" key="1">
    <citation type="journal article" date="2019" name="Int. J. Syst. Evol. Microbiol.">
        <title>The Global Catalogue of Microorganisms (GCM) 10K type strain sequencing project: providing services to taxonomists for standard genome sequencing and annotation.</title>
        <authorList>
            <consortium name="The Broad Institute Genomics Platform"/>
            <consortium name="The Broad Institute Genome Sequencing Center for Infectious Disease"/>
            <person name="Wu L."/>
            <person name="Ma J."/>
        </authorList>
    </citation>
    <scope>NUCLEOTIDE SEQUENCE [LARGE SCALE GENOMIC DNA]</scope>
    <source>
        <strain evidence="3">JCM 9458</strain>
    </source>
</reference>
<feature type="domain" description="Metallo-beta-lactamase" evidence="1">
    <location>
        <begin position="16"/>
        <end position="109"/>
    </location>
</feature>
<protein>
    <recommendedName>
        <fullName evidence="1">Metallo-beta-lactamase domain-containing protein</fullName>
    </recommendedName>
</protein>